<dbReference type="Gene3D" id="3.20.20.30">
    <property type="entry name" value="Luciferase-like domain"/>
    <property type="match status" value="1"/>
</dbReference>
<protein>
    <submittedName>
        <fullName evidence="3">LLM class flavin-dependent oxidoreductase</fullName>
    </submittedName>
</protein>
<gene>
    <name evidence="3" type="ORF">FJZ47_25575</name>
</gene>
<evidence type="ECO:0000313" key="3">
    <source>
        <dbReference type="EMBL" id="MBM3227152.1"/>
    </source>
</evidence>
<name>A0A937W8W4_UNCTE</name>
<proteinExistence type="predicted"/>
<feature type="domain" description="Luciferase-like" evidence="2">
    <location>
        <begin position="11"/>
        <end position="69"/>
    </location>
</feature>
<dbReference type="InterPro" id="IPR036661">
    <property type="entry name" value="Luciferase-like_sf"/>
</dbReference>
<organism evidence="3 4">
    <name type="scientific">Tectimicrobiota bacterium</name>
    <dbReference type="NCBI Taxonomy" id="2528274"/>
    <lineage>
        <taxon>Bacteria</taxon>
        <taxon>Pseudomonadati</taxon>
        <taxon>Nitrospinota/Tectimicrobiota group</taxon>
        <taxon>Candidatus Tectimicrobiota</taxon>
    </lineage>
</organism>
<dbReference type="Pfam" id="PF00296">
    <property type="entry name" value="Bac_luciferase"/>
    <property type="match status" value="1"/>
</dbReference>
<dbReference type="InterPro" id="IPR011251">
    <property type="entry name" value="Luciferase-like_dom"/>
</dbReference>
<evidence type="ECO:0000256" key="1">
    <source>
        <dbReference type="SAM" id="MobiDB-lite"/>
    </source>
</evidence>
<reference evidence="3" key="1">
    <citation type="submission" date="2019-03" db="EMBL/GenBank/DDBJ databases">
        <title>Lake Tanganyika Metagenome-Assembled Genomes (MAGs).</title>
        <authorList>
            <person name="Tran P."/>
        </authorList>
    </citation>
    <scope>NUCLEOTIDE SEQUENCE</scope>
    <source>
        <strain evidence="3">K_DeepCast_65m_m2_066</strain>
    </source>
</reference>
<sequence>MDLGLMMDCDYRVGQTQRAAFDNALAMADLAETLGFNGIWLAERHFSPPGGAALVPSIAASPLLMATACDTHKPHPHWHGSPACAVGASSTPGRRSRDSRQSRARPP</sequence>
<dbReference type="Proteomes" id="UP000712673">
    <property type="component" value="Unassembled WGS sequence"/>
</dbReference>
<evidence type="ECO:0000313" key="4">
    <source>
        <dbReference type="Proteomes" id="UP000712673"/>
    </source>
</evidence>
<feature type="region of interest" description="Disordered" evidence="1">
    <location>
        <begin position="71"/>
        <end position="107"/>
    </location>
</feature>
<dbReference type="GO" id="GO:0016705">
    <property type="term" value="F:oxidoreductase activity, acting on paired donors, with incorporation or reduction of molecular oxygen"/>
    <property type="evidence" value="ECO:0007669"/>
    <property type="project" value="InterPro"/>
</dbReference>
<dbReference type="AlphaFoldDB" id="A0A937W8W4"/>
<evidence type="ECO:0000259" key="2">
    <source>
        <dbReference type="Pfam" id="PF00296"/>
    </source>
</evidence>
<comment type="caution">
    <text evidence="3">The sequence shown here is derived from an EMBL/GenBank/DDBJ whole genome shotgun (WGS) entry which is preliminary data.</text>
</comment>
<dbReference type="EMBL" id="VGLS01001220">
    <property type="protein sequence ID" value="MBM3227152.1"/>
    <property type="molecule type" value="Genomic_DNA"/>
</dbReference>
<dbReference type="SUPFAM" id="SSF51679">
    <property type="entry name" value="Bacterial luciferase-like"/>
    <property type="match status" value="1"/>
</dbReference>
<accession>A0A937W8W4</accession>